<sequence>MAGKNQFEDPYERLANAIILSAVADYRAALKKVKCNPKSKAAIDEALQIEKFFRSSWYQQLTSVDGEFLIRKLQDEIRQSE</sequence>
<evidence type="ECO:0000313" key="2">
    <source>
        <dbReference type="Proteomes" id="UP000095447"/>
    </source>
</evidence>
<name>A0A173W9K1_9FIRM</name>
<protein>
    <submittedName>
        <fullName evidence="1">Uncharacterized protein</fullName>
    </submittedName>
</protein>
<proteinExistence type="predicted"/>
<dbReference type="RefSeq" id="WP_055052379.1">
    <property type="nucleotide sequence ID" value="NZ_CYZA01000001.1"/>
</dbReference>
<organism evidence="1 2">
    <name type="scientific">Blautia obeum</name>
    <dbReference type="NCBI Taxonomy" id="40520"/>
    <lineage>
        <taxon>Bacteria</taxon>
        <taxon>Bacillati</taxon>
        <taxon>Bacillota</taxon>
        <taxon>Clostridia</taxon>
        <taxon>Lachnospirales</taxon>
        <taxon>Lachnospiraceae</taxon>
        <taxon>Blautia</taxon>
    </lineage>
</organism>
<accession>A0A173W9K1</accession>
<reference evidence="1 2" key="1">
    <citation type="submission" date="2015-09" db="EMBL/GenBank/DDBJ databases">
        <authorList>
            <consortium name="Pathogen Informatics"/>
        </authorList>
    </citation>
    <scope>NUCLEOTIDE SEQUENCE [LARGE SCALE GENOMIC DNA]</scope>
    <source>
        <strain evidence="1 2">2789STDY5608838</strain>
    </source>
</reference>
<dbReference type="EMBL" id="CYZA01000001">
    <property type="protein sequence ID" value="CUN36209.1"/>
    <property type="molecule type" value="Genomic_DNA"/>
</dbReference>
<evidence type="ECO:0000313" key="1">
    <source>
        <dbReference type="EMBL" id="CUN36209.1"/>
    </source>
</evidence>
<gene>
    <name evidence="1" type="ORF">ERS852395_00042</name>
</gene>
<dbReference type="Proteomes" id="UP000095447">
    <property type="component" value="Unassembled WGS sequence"/>
</dbReference>
<dbReference type="AlphaFoldDB" id="A0A173W9K1"/>